<keyword evidence="5 10" id="KW-1133">Transmembrane helix</keyword>
<evidence type="ECO:0000256" key="10">
    <source>
        <dbReference type="HAMAP-Rule" id="MF_01043"/>
    </source>
</evidence>
<comment type="pathway">
    <text evidence="10">Lipid metabolism; phospholipid metabolism.</text>
</comment>
<feature type="transmembrane region" description="Helical" evidence="10">
    <location>
        <begin position="184"/>
        <end position="206"/>
    </location>
</feature>
<evidence type="ECO:0000256" key="6">
    <source>
        <dbReference type="ARBA" id="ARBA00023098"/>
    </source>
</evidence>
<comment type="caution">
    <text evidence="11">The sequence shown here is derived from an EMBL/GenBank/DDBJ whole genome shotgun (WGS) entry which is preliminary data.</text>
</comment>
<dbReference type="Proteomes" id="UP000036102">
    <property type="component" value="Unassembled WGS sequence"/>
</dbReference>
<comment type="catalytic activity">
    <reaction evidence="10">
        <text>an acyl phosphate + sn-glycerol 3-phosphate = a 1-acyl-sn-glycero-3-phosphate + phosphate</text>
        <dbReference type="Rhea" id="RHEA:34075"/>
        <dbReference type="ChEBI" id="CHEBI:43474"/>
        <dbReference type="ChEBI" id="CHEBI:57597"/>
        <dbReference type="ChEBI" id="CHEBI:57970"/>
        <dbReference type="ChEBI" id="CHEBI:59918"/>
        <dbReference type="EC" id="2.3.1.275"/>
    </reaction>
</comment>
<evidence type="ECO:0000256" key="3">
    <source>
        <dbReference type="ARBA" id="ARBA00022679"/>
    </source>
</evidence>
<dbReference type="HAMAP" id="MF_01043">
    <property type="entry name" value="PlsY"/>
    <property type="match status" value="1"/>
</dbReference>
<dbReference type="STRING" id="1658765.Msub_20642"/>
<proteinExistence type="inferred from homology"/>
<feature type="transmembrane region" description="Helical" evidence="10">
    <location>
        <begin position="34"/>
        <end position="55"/>
    </location>
</feature>
<protein>
    <recommendedName>
        <fullName evidence="10">Glycerol-3-phosphate acyltransferase</fullName>
    </recommendedName>
    <alternativeName>
        <fullName evidence="10">Acyl-PO4 G3P acyltransferase</fullName>
    </alternativeName>
    <alternativeName>
        <fullName evidence="10">Acyl-phosphate--glycerol-3-phosphate acyltransferase</fullName>
    </alternativeName>
    <alternativeName>
        <fullName evidence="10">G3P acyltransferase</fullName>
        <shortName evidence="10">GPAT</shortName>
        <ecNumber evidence="10">2.3.1.275</ecNumber>
    </alternativeName>
    <alternativeName>
        <fullName evidence="10">Lysophosphatidic acid synthase</fullName>
        <shortName evidence="10">LPA synthase</shortName>
    </alternativeName>
</protein>
<dbReference type="GO" id="GO:0043772">
    <property type="term" value="F:acyl-phosphate glycerol-3-phosphate acyltransferase activity"/>
    <property type="evidence" value="ECO:0007669"/>
    <property type="project" value="UniProtKB-UniRule"/>
</dbReference>
<reference evidence="11 12" key="1">
    <citation type="submission" date="2015-06" db="EMBL/GenBank/DDBJ databases">
        <title>Marinobacter subterrani, a genetically tractable neutrophilic iron-oxidizing strain isolated from the Soudan Iron Mine.</title>
        <authorList>
            <person name="Bonis B.M."/>
            <person name="Gralnick J.A."/>
        </authorList>
    </citation>
    <scope>NUCLEOTIDE SEQUENCE [LARGE SCALE GENOMIC DNA]</scope>
    <source>
        <strain evidence="11 12">JG233</strain>
    </source>
</reference>
<dbReference type="GO" id="GO:0008654">
    <property type="term" value="P:phospholipid biosynthetic process"/>
    <property type="evidence" value="ECO:0007669"/>
    <property type="project" value="UniProtKB-UniRule"/>
</dbReference>
<dbReference type="PANTHER" id="PTHR30309">
    <property type="entry name" value="INNER MEMBRANE PROTEIN YGIH"/>
    <property type="match status" value="1"/>
</dbReference>
<evidence type="ECO:0000256" key="2">
    <source>
        <dbReference type="ARBA" id="ARBA00022516"/>
    </source>
</evidence>
<keyword evidence="12" id="KW-1185">Reference proteome</keyword>
<organism evidence="11 12">
    <name type="scientific">Marinobacter subterrani</name>
    <dbReference type="NCBI Taxonomy" id="1658765"/>
    <lineage>
        <taxon>Bacteria</taxon>
        <taxon>Pseudomonadati</taxon>
        <taxon>Pseudomonadota</taxon>
        <taxon>Gammaproteobacteria</taxon>
        <taxon>Pseudomonadales</taxon>
        <taxon>Marinobacteraceae</taxon>
        <taxon>Marinobacter</taxon>
    </lineage>
</organism>
<comment type="subunit">
    <text evidence="10">Probably interacts with PlsX.</text>
</comment>
<keyword evidence="4 10" id="KW-0812">Transmembrane</keyword>
<dbReference type="AlphaFoldDB" id="A0A0J7J657"/>
<dbReference type="GO" id="GO:0005886">
    <property type="term" value="C:plasma membrane"/>
    <property type="evidence" value="ECO:0007669"/>
    <property type="project" value="UniProtKB-SubCell"/>
</dbReference>
<comment type="subcellular location">
    <subcellularLocation>
        <location evidence="10">Cell membrane</location>
        <topology evidence="10">Multi-pass membrane protein</topology>
    </subcellularLocation>
</comment>
<accession>A0A0J7J657</accession>
<dbReference type="EC" id="2.3.1.275" evidence="10"/>
<sequence>MKMPARVFRAGIFAHIGQIRLCLRAHSLMISDPVLTVLLCAAAYVAGSVLFALPVSRLWKLPDPRAQGSGNPGATNVYRTGGWPPALLTLALDAAKGWLPVWLAHAAGLSVMVQAVVALCAVTGHMIPVFYRFKGGKGVATALGAGLALAPITTLLIAAIWLLVIWRWRISALASLVAIVSGPLISAFLEPETLPLFGLLAILIVVRHRENLIRLAQGREAGL</sequence>
<gene>
    <name evidence="10" type="primary">plsY</name>
    <name evidence="11" type="ORF">Msub_20642</name>
</gene>
<evidence type="ECO:0000256" key="9">
    <source>
        <dbReference type="ARBA" id="ARBA00023264"/>
    </source>
</evidence>
<keyword evidence="1 10" id="KW-1003">Cell membrane</keyword>
<dbReference type="EMBL" id="LFBU01000002">
    <property type="protein sequence ID" value="KMQ73441.1"/>
    <property type="molecule type" value="Genomic_DNA"/>
</dbReference>
<dbReference type="InterPro" id="IPR003811">
    <property type="entry name" value="G3P_acylTferase_PlsY"/>
</dbReference>
<feature type="transmembrane region" description="Helical" evidence="10">
    <location>
        <begin position="139"/>
        <end position="164"/>
    </location>
</feature>
<dbReference type="UniPathway" id="UPA00085"/>
<keyword evidence="2 10" id="KW-0444">Lipid biosynthesis</keyword>
<evidence type="ECO:0000256" key="4">
    <source>
        <dbReference type="ARBA" id="ARBA00022692"/>
    </source>
</evidence>
<evidence type="ECO:0000256" key="1">
    <source>
        <dbReference type="ARBA" id="ARBA00022475"/>
    </source>
</evidence>
<evidence type="ECO:0000313" key="11">
    <source>
        <dbReference type="EMBL" id="KMQ73441.1"/>
    </source>
</evidence>
<evidence type="ECO:0000313" key="12">
    <source>
        <dbReference type="Proteomes" id="UP000036102"/>
    </source>
</evidence>
<evidence type="ECO:0000256" key="7">
    <source>
        <dbReference type="ARBA" id="ARBA00023136"/>
    </source>
</evidence>
<keyword evidence="7 10" id="KW-0472">Membrane</keyword>
<keyword evidence="11" id="KW-0012">Acyltransferase</keyword>
<feature type="transmembrane region" description="Helical" evidence="10">
    <location>
        <begin position="102"/>
        <end position="127"/>
    </location>
</feature>
<dbReference type="Pfam" id="PF02660">
    <property type="entry name" value="G3P_acyltransf"/>
    <property type="match status" value="1"/>
</dbReference>
<keyword evidence="3 10" id="KW-0808">Transferase</keyword>
<comment type="similarity">
    <text evidence="10">Belongs to the PlsY family.</text>
</comment>
<keyword evidence="9 10" id="KW-1208">Phospholipid metabolism</keyword>
<dbReference type="PATRIC" id="fig|1658765.3.peg.3914"/>
<keyword evidence="8 10" id="KW-0594">Phospholipid biosynthesis</keyword>
<name>A0A0J7J657_9GAMM</name>
<evidence type="ECO:0000256" key="5">
    <source>
        <dbReference type="ARBA" id="ARBA00022989"/>
    </source>
</evidence>
<dbReference type="SMART" id="SM01207">
    <property type="entry name" value="G3P_acyltransf"/>
    <property type="match status" value="1"/>
</dbReference>
<dbReference type="NCBIfam" id="TIGR00023">
    <property type="entry name" value="glycerol-3-phosphate 1-O-acyltransferase PlsY"/>
    <property type="match status" value="1"/>
</dbReference>
<comment type="function">
    <text evidence="10">Catalyzes the transfer of an acyl group from acyl-phosphate (acyl-PO(4)) to glycerol-3-phosphate (G3P) to form lysophosphatidic acid (LPA). This enzyme utilizes acyl-phosphate as fatty acyl donor, but not acyl-CoA or acyl-ACP.</text>
</comment>
<dbReference type="PANTHER" id="PTHR30309:SF0">
    <property type="entry name" value="GLYCEROL-3-PHOSPHATE ACYLTRANSFERASE-RELATED"/>
    <property type="match status" value="1"/>
</dbReference>
<keyword evidence="6 10" id="KW-0443">Lipid metabolism</keyword>
<evidence type="ECO:0000256" key="8">
    <source>
        <dbReference type="ARBA" id="ARBA00023209"/>
    </source>
</evidence>